<evidence type="ECO:0000256" key="7">
    <source>
        <dbReference type="SAM" id="Phobius"/>
    </source>
</evidence>
<evidence type="ECO:0000256" key="3">
    <source>
        <dbReference type="ARBA" id="ARBA00022964"/>
    </source>
</evidence>
<dbReference type="EMBL" id="CAJPVJ010002274">
    <property type="protein sequence ID" value="CAG2166046.1"/>
    <property type="molecule type" value="Genomic_DNA"/>
</dbReference>
<feature type="non-terminal residue" evidence="9">
    <location>
        <position position="1"/>
    </location>
</feature>
<dbReference type="PROSITE" id="PS51471">
    <property type="entry name" value="FE2OG_OXY"/>
    <property type="match status" value="1"/>
</dbReference>
<dbReference type="Pfam" id="PF13640">
    <property type="entry name" value="2OG-FeII_Oxy_3"/>
    <property type="match status" value="1"/>
</dbReference>
<keyword evidence="7" id="KW-0812">Transmembrane</keyword>
<dbReference type="Proteomes" id="UP000728032">
    <property type="component" value="Unassembled WGS sequence"/>
</dbReference>
<dbReference type="GO" id="GO:0031418">
    <property type="term" value="F:L-ascorbic acid binding"/>
    <property type="evidence" value="ECO:0007669"/>
    <property type="project" value="InterPro"/>
</dbReference>
<dbReference type="PANTHER" id="PTHR14650">
    <property type="entry name" value="PROLYL HYDROXYLASE-RELATED"/>
    <property type="match status" value="1"/>
</dbReference>
<organism evidence="9">
    <name type="scientific">Oppiella nova</name>
    <dbReference type="NCBI Taxonomy" id="334625"/>
    <lineage>
        <taxon>Eukaryota</taxon>
        <taxon>Metazoa</taxon>
        <taxon>Ecdysozoa</taxon>
        <taxon>Arthropoda</taxon>
        <taxon>Chelicerata</taxon>
        <taxon>Arachnida</taxon>
        <taxon>Acari</taxon>
        <taxon>Acariformes</taxon>
        <taxon>Sarcoptiformes</taxon>
        <taxon>Oribatida</taxon>
        <taxon>Brachypylina</taxon>
        <taxon>Oppioidea</taxon>
        <taxon>Oppiidae</taxon>
        <taxon>Oppiella</taxon>
    </lineage>
</organism>
<dbReference type="EMBL" id="OC917099">
    <property type="protein sequence ID" value="CAD7646139.1"/>
    <property type="molecule type" value="Genomic_DNA"/>
</dbReference>
<name>A0A7R9LQT7_9ACAR</name>
<keyword evidence="7" id="KW-0472">Membrane</keyword>
<dbReference type="Pfam" id="PF13472">
    <property type="entry name" value="Lipase_GDSL_2"/>
    <property type="match status" value="1"/>
</dbReference>
<feature type="region of interest" description="Disordered" evidence="6">
    <location>
        <begin position="1"/>
        <end position="35"/>
    </location>
</feature>
<dbReference type="InterPro" id="IPR039210">
    <property type="entry name" value="OGFOD3"/>
</dbReference>
<keyword evidence="2" id="KW-0479">Metal-binding</keyword>
<dbReference type="SMART" id="SM00702">
    <property type="entry name" value="P4Hc"/>
    <property type="match status" value="1"/>
</dbReference>
<dbReference type="InterPro" id="IPR006620">
    <property type="entry name" value="Pro_4_hyd_alph"/>
</dbReference>
<dbReference type="Gene3D" id="3.40.50.1110">
    <property type="entry name" value="SGNH hydrolase"/>
    <property type="match status" value="1"/>
</dbReference>
<dbReference type="InterPro" id="IPR005123">
    <property type="entry name" value="Oxoglu/Fe-dep_dioxygenase_dom"/>
</dbReference>
<evidence type="ECO:0000259" key="8">
    <source>
        <dbReference type="PROSITE" id="PS51471"/>
    </source>
</evidence>
<accession>A0A7R9LQT7</accession>
<keyword evidence="5" id="KW-0408">Iron</keyword>
<dbReference type="InterPro" id="IPR013830">
    <property type="entry name" value="SGNH_hydro"/>
</dbReference>
<gene>
    <name evidence="9" type="ORF">ONB1V03_LOCUS5575</name>
</gene>
<evidence type="ECO:0000313" key="10">
    <source>
        <dbReference type="Proteomes" id="UP000728032"/>
    </source>
</evidence>
<reference evidence="9" key="1">
    <citation type="submission" date="2020-11" db="EMBL/GenBank/DDBJ databases">
        <authorList>
            <person name="Tran Van P."/>
        </authorList>
    </citation>
    <scope>NUCLEOTIDE SEQUENCE</scope>
</reference>
<feature type="compositionally biased region" description="Polar residues" evidence="6">
    <location>
        <begin position="22"/>
        <end position="35"/>
    </location>
</feature>
<keyword evidence="7" id="KW-1133">Transmembrane helix</keyword>
<keyword evidence="10" id="KW-1185">Reference proteome</keyword>
<protein>
    <recommendedName>
        <fullName evidence="8">Fe2OG dioxygenase domain-containing protein</fullName>
    </recommendedName>
</protein>
<keyword evidence="4" id="KW-0560">Oxidoreductase</keyword>
<evidence type="ECO:0000313" key="9">
    <source>
        <dbReference type="EMBL" id="CAD7646139.1"/>
    </source>
</evidence>
<dbReference type="AlphaFoldDB" id="A0A7R9LQT7"/>
<evidence type="ECO:0000256" key="4">
    <source>
        <dbReference type="ARBA" id="ARBA00023002"/>
    </source>
</evidence>
<dbReference type="GO" id="GO:0051213">
    <property type="term" value="F:dioxygenase activity"/>
    <property type="evidence" value="ECO:0007669"/>
    <property type="project" value="UniProtKB-KW"/>
</dbReference>
<proteinExistence type="predicted"/>
<dbReference type="GO" id="GO:0016705">
    <property type="term" value="F:oxidoreductase activity, acting on paired donors, with incorporation or reduction of molecular oxygen"/>
    <property type="evidence" value="ECO:0007669"/>
    <property type="project" value="InterPro"/>
</dbReference>
<evidence type="ECO:0000256" key="2">
    <source>
        <dbReference type="ARBA" id="ARBA00022723"/>
    </source>
</evidence>
<dbReference type="Gene3D" id="2.60.120.620">
    <property type="entry name" value="q2cbj1_9rhob like domain"/>
    <property type="match status" value="1"/>
</dbReference>
<feature type="domain" description="Fe2OG dioxygenase" evidence="8">
    <location>
        <begin position="476"/>
        <end position="580"/>
    </location>
</feature>
<sequence length="589" mass="66652">MSSDGLNRRKRVVNRNGDTNEENVSSRVVSQEVSPGSTQNQSIIKRVMSLMALSVVILAMVYYYTTKYWEYRPKHHPWDPQPGAAGWLQRHEALVNQTLQHKTEEQMVFVGDSITEFWGRNGKAVWAKYYTPRHAFNYGIGGDQTQHVIYRIQNNEFNGVDPRVTILMIGLNNAGANTVEDIAHGVNETVKQLLGKMPNTKIILLGIVPRPEPLGAKVKQVNELIAKLNNDKNVFFLDMWSAYGTDGKQHTELYLNDKLHLNERGYEDGFNRRKRVVNRNGDTNEDNVSSRVVSQEVSPESTQNQSIMKRVMSLMALSMAILAMVYYYTTQSNDTKELVMASVTQSIRGSPIARQVMCSQDYTEDRVRFPSCGPQRCGRFVSDSVVTETDAKHLLSVAKRGLSLGGSSGGASILDLHAGLLSMETNYVNIYKLIERRQQNEEVFTEKDVEVYRKVTNKVRKTIANHFGVPSGQLYLTDPTFFARKTPKRAQTKEEKYWVRHVDKRNVKCYSFSSLLYLSTYGADFTGGRFIFTDQISNQTIEPKLGRLAAFTSGSENEHSVERVTSGHRYSLLMAFTCNPKCAANNPQM</sequence>
<dbReference type="GO" id="GO:0005506">
    <property type="term" value="F:iron ion binding"/>
    <property type="evidence" value="ECO:0007669"/>
    <property type="project" value="InterPro"/>
</dbReference>
<evidence type="ECO:0000256" key="6">
    <source>
        <dbReference type="SAM" id="MobiDB-lite"/>
    </source>
</evidence>
<dbReference type="SUPFAM" id="SSF52266">
    <property type="entry name" value="SGNH hydrolase"/>
    <property type="match status" value="1"/>
</dbReference>
<feature type="transmembrane region" description="Helical" evidence="7">
    <location>
        <begin position="43"/>
        <end position="64"/>
    </location>
</feature>
<evidence type="ECO:0000256" key="5">
    <source>
        <dbReference type="ARBA" id="ARBA00023004"/>
    </source>
</evidence>
<keyword evidence="3" id="KW-0223">Dioxygenase</keyword>
<dbReference type="InterPro" id="IPR044862">
    <property type="entry name" value="Pro_4_hyd_alph_FE2OG_OXY"/>
</dbReference>
<evidence type="ECO:0000256" key="1">
    <source>
        <dbReference type="ARBA" id="ARBA00001961"/>
    </source>
</evidence>
<dbReference type="InterPro" id="IPR036514">
    <property type="entry name" value="SGNH_hydro_sf"/>
</dbReference>
<dbReference type="GO" id="GO:0016020">
    <property type="term" value="C:membrane"/>
    <property type="evidence" value="ECO:0007669"/>
    <property type="project" value="TreeGrafter"/>
</dbReference>
<dbReference type="PANTHER" id="PTHR14650:SF1">
    <property type="entry name" value="2-OXOGLUTARATE AND IRON-DEPENDENT OXYGENASE DOMAIN-CONTAINING PROTEIN 3"/>
    <property type="match status" value="1"/>
</dbReference>
<comment type="cofactor">
    <cofactor evidence="1">
        <name>L-ascorbate</name>
        <dbReference type="ChEBI" id="CHEBI:38290"/>
    </cofactor>
</comment>
<dbReference type="OrthoDB" id="505607at2759"/>